<evidence type="ECO:0000313" key="2">
    <source>
        <dbReference type="EMBL" id="EIM73732.1"/>
    </source>
</evidence>
<feature type="transmembrane region" description="Helical" evidence="1">
    <location>
        <begin position="37"/>
        <end position="62"/>
    </location>
</feature>
<reference evidence="2 3" key="1">
    <citation type="submission" date="2012-05" db="EMBL/GenBank/DDBJ databases">
        <title>Genome sequence of Nitritalea halalkaliphila LW7.</title>
        <authorList>
            <person name="Jangir P.K."/>
            <person name="Singh A."/>
            <person name="Shivaji S."/>
            <person name="Sharma R."/>
        </authorList>
    </citation>
    <scope>NUCLEOTIDE SEQUENCE [LARGE SCALE GENOMIC DNA]</scope>
    <source>
        <strain evidence="2 3">LW7</strain>
    </source>
</reference>
<keyword evidence="1" id="KW-0472">Membrane</keyword>
<feature type="transmembrane region" description="Helical" evidence="1">
    <location>
        <begin position="186"/>
        <end position="205"/>
    </location>
</feature>
<gene>
    <name evidence="2" type="ORF">A3SI_17282</name>
</gene>
<proteinExistence type="predicted"/>
<comment type="caution">
    <text evidence="2">The sequence shown here is derived from an EMBL/GenBank/DDBJ whole genome shotgun (WGS) entry which is preliminary data.</text>
</comment>
<feature type="transmembrane region" description="Helical" evidence="1">
    <location>
        <begin position="12"/>
        <end position="31"/>
    </location>
</feature>
<organism evidence="2 3">
    <name type="scientific">Nitritalea halalkaliphila LW7</name>
    <dbReference type="NCBI Taxonomy" id="1189621"/>
    <lineage>
        <taxon>Bacteria</taxon>
        <taxon>Pseudomonadati</taxon>
        <taxon>Bacteroidota</taxon>
        <taxon>Cytophagia</taxon>
        <taxon>Cytophagales</taxon>
        <taxon>Cyclobacteriaceae</taxon>
        <taxon>Nitritalea</taxon>
    </lineage>
</organism>
<dbReference type="Gene3D" id="1.20.144.10">
    <property type="entry name" value="Phosphatidic acid phosphatase type 2/haloperoxidase"/>
    <property type="match status" value="1"/>
</dbReference>
<feature type="transmembrane region" description="Helical" evidence="1">
    <location>
        <begin position="105"/>
        <end position="124"/>
    </location>
</feature>
<feature type="transmembrane region" description="Helical" evidence="1">
    <location>
        <begin position="82"/>
        <end position="99"/>
    </location>
</feature>
<feature type="transmembrane region" description="Helical" evidence="1">
    <location>
        <begin position="156"/>
        <end position="174"/>
    </location>
</feature>
<sequence length="208" mass="22764">MHKRIAHFISIITQPLLMPTAVAFFFIQLAGKNIQGLYMPVSVFMGLLFFTTCLVPVISIFIMWRSGLVSSLSMGSLQERPLAFSIISVFYVIATYFFYYKTQVAVGTVFTLAVITICILLLTSISFFWKISAHMTGISGLIGIVLATAGNEKVESVLPLVATLFVLAGLTGTARLSLRVHSPAQVLAGFVLGFGVCYAAFYYFGSWI</sequence>
<dbReference type="EMBL" id="AJYA01000056">
    <property type="protein sequence ID" value="EIM73732.1"/>
    <property type="molecule type" value="Genomic_DNA"/>
</dbReference>
<keyword evidence="1" id="KW-0812">Transmembrane</keyword>
<dbReference type="RefSeq" id="WP_009056930.1">
    <property type="nucleotide sequence ID" value="NZ_AJYA01000056.1"/>
</dbReference>
<evidence type="ECO:0000313" key="3">
    <source>
        <dbReference type="Proteomes" id="UP000005551"/>
    </source>
</evidence>
<keyword evidence="1" id="KW-1133">Transmembrane helix</keyword>
<dbReference type="Proteomes" id="UP000005551">
    <property type="component" value="Unassembled WGS sequence"/>
</dbReference>
<dbReference type="AlphaFoldDB" id="I5BVY0"/>
<keyword evidence="3" id="KW-1185">Reference proteome</keyword>
<dbReference type="OrthoDB" id="9786064at2"/>
<accession>I5BVY0</accession>
<feature type="transmembrane region" description="Helical" evidence="1">
    <location>
        <begin position="131"/>
        <end position="150"/>
    </location>
</feature>
<name>I5BVY0_9BACT</name>
<protein>
    <submittedName>
        <fullName evidence="2">PA-phosphatase-like phosphoesterase</fullName>
    </submittedName>
</protein>
<evidence type="ECO:0000256" key="1">
    <source>
        <dbReference type="SAM" id="Phobius"/>
    </source>
</evidence>
<dbReference type="STRING" id="1189621.A3SI_17282"/>